<dbReference type="AlphaFoldDB" id="A0A2R4SWB7"/>
<organism evidence="1 2">
    <name type="scientific">Streptomyces lunaelactis</name>
    <dbReference type="NCBI Taxonomy" id="1535768"/>
    <lineage>
        <taxon>Bacteria</taxon>
        <taxon>Bacillati</taxon>
        <taxon>Actinomycetota</taxon>
        <taxon>Actinomycetes</taxon>
        <taxon>Kitasatosporales</taxon>
        <taxon>Streptomycetaceae</taxon>
        <taxon>Streptomyces</taxon>
    </lineage>
</organism>
<evidence type="ECO:0000313" key="1">
    <source>
        <dbReference type="EMBL" id="AVZ71144.1"/>
    </source>
</evidence>
<accession>A0A2R4SWB7</accession>
<dbReference type="KEGG" id="slk:SLUN_01635"/>
<name>A0A2R4SWB7_9ACTN</name>
<sequence>MRRRRTSAVDGVSYQGVPLTRHRDAIIRARTGRRLPDAPPQHEAAPADATKWGVERALFAPRPDDVRAGLAAAGTLQPWWPPPGRLA</sequence>
<keyword evidence="2" id="KW-1185">Reference proteome</keyword>
<reference evidence="1 2" key="1">
    <citation type="submission" date="2018-01" db="EMBL/GenBank/DDBJ databases">
        <title>Complete genome sequence of Streptomyces lunaelactis MM109T, a Ferroverdin A producer isolated from cave moonmilk deposits.</title>
        <authorList>
            <person name="Naome A."/>
            <person name="Martinet L."/>
            <person name="Maciejewska M."/>
            <person name="Anderssen S."/>
            <person name="Adam D."/>
            <person name="Tenconi E."/>
            <person name="Deflandre B."/>
            <person name="Arguelles-Arias A."/>
            <person name="Calusinska M."/>
            <person name="Copieters W."/>
            <person name="Karim L."/>
            <person name="Hanikenne M."/>
            <person name="Baurain D."/>
            <person name="van Wezel G."/>
            <person name="Smargiasso N."/>
            <person name="de Pauw E."/>
            <person name="Delfosse P."/>
            <person name="Rigali S."/>
        </authorList>
    </citation>
    <scope>NUCLEOTIDE SEQUENCE [LARGE SCALE GENOMIC DNA]</scope>
    <source>
        <strain evidence="1 2">MM109</strain>
    </source>
</reference>
<dbReference type="EMBL" id="CP026304">
    <property type="protein sequence ID" value="AVZ71144.1"/>
    <property type="molecule type" value="Genomic_DNA"/>
</dbReference>
<proteinExistence type="predicted"/>
<gene>
    <name evidence="1" type="ORF">SLUN_01635</name>
</gene>
<dbReference type="OrthoDB" id="4322219at2"/>
<dbReference type="GeneID" id="55653984"/>
<evidence type="ECO:0000313" key="2">
    <source>
        <dbReference type="Proteomes" id="UP000244201"/>
    </source>
</evidence>
<dbReference type="Proteomes" id="UP000244201">
    <property type="component" value="Chromosome"/>
</dbReference>
<protein>
    <submittedName>
        <fullName evidence="1">Uncharacterized protein</fullName>
    </submittedName>
</protein>
<dbReference type="RefSeq" id="WP_108146838.1">
    <property type="nucleotide sequence ID" value="NZ_CP026304.1"/>
</dbReference>